<dbReference type="Pfam" id="PF07963">
    <property type="entry name" value="N_methyl"/>
    <property type="match status" value="1"/>
</dbReference>
<keyword evidence="1" id="KW-0812">Transmembrane</keyword>
<evidence type="ECO:0000313" key="3">
    <source>
        <dbReference type="Proteomes" id="UP000025241"/>
    </source>
</evidence>
<organism evidence="2 3">
    <name type="scientific">Pseudomonas knackmussii (strain DSM 6978 / CCUG 54928 / LMG 23759 / B13)</name>
    <dbReference type="NCBI Taxonomy" id="1301098"/>
    <lineage>
        <taxon>Bacteria</taxon>
        <taxon>Pseudomonadati</taxon>
        <taxon>Pseudomonadota</taxon>
        <taxon>Gammaproteobacteria</taxon>
        <taxon>Pseudomonadales</taxon>
        <taxon>Pseudomonadaceae</taxon>
        <taxon>Pseudomonas</taxon>
    </lineage>
</organism>
<dbReference type="PATRIC" id="fig|1301098.3.peg.5210"/>
<evidence type="ECO:0008006" key="4">
    <source>
        <dbReference type="Google" id="ProtNLM"/>
    </source>
</evidence>
<dbReference type="InterPro" id="IPR012902">
    <property type="entry name" value="N_methyl_site"/>
</dbReference>
<evidence type="ECO:0000256" key="1">
    <source>
        <dbReference type="SAM" id="Phobius"/>
    </source>
</evidence>
<gene>
    <name evidence="2" type="ORF">PKB_5231</name>
</gene>
<dbReference type="NCBIfam" id="TIGR02523">
    <property type="entry name" value="type_IV_pilV"/>
    <property type="match status" value="1"/>
</dbReference>
<reference evidence="2 3" key="1">
    <citation type="submission" date="2013-03" db="EMBL/GenBank/DDBJ databases">
        <authorList>
            <person name="Linke B."/>
        </authorList>
    </citation>
    <scope>NUCLEOTIDE SEQUENCE [LARGE SCALE GENOMIC DNA]</scope>
    <source>
        <strain evidence="2 3">B13</strain>
    </source>
</reference>
<dbReference type="RefSeq" id="WP_052355392.1">
    <property type="nucleotide sequence ID" value="NZ_HG322950.1"/>
</dbReference>
<protein>
    <recommendedName>
        <fullName evidence="4">Type IV pilus modification protein PilV</fullName>
    </recommendedName>
</protein>
<sequence>MQDSRGFTLIEVLVALLVLGIGVLGSLAFQARAQQHLLDAQWRDSATLLASDLLELMRSNPAGIDGYFKAHGEAFPGATGNCAERDRRAGGVAVARADLACWRQSIERLLPVDAELLGRVEICRSAAPGQCSATGSAVLVRLFWSDRRSGLCEQEVCSHALRAEL</sequence>
<dbReference type="InterPro" id="IPR013362">
    <property type="entry name" value="Pilus_4_PilV"/>
</dbReference>
<evidence type="ECO:0000313" key="2">
    <source>
        <dbReference type="EMBL" id="CDF86544.1"/>
    </source>
</evidence>
<name>A0A024HPJ2_PSEKB</name>
<accession>A0A024HPJ2</accession>
<dbReference type="NCBIfam" id="TIGR02532">
    <property type="entry name" value="IV_pilin_GFxxxE"/>
    <property type="match status" value="1"/>
</dbReference>
<dbReference type="eggNOG" id="COG4967">
    <property type="taxonomic scope" value="Bacteria"/>
</dbReference>
<dbReference type="HOGENOM" id="CLU_103234_3_0_6"/>
<dbReference type="KEGG" id="pkc:PKB_5231"/>
<keyword evidence="3" id="KW-1185">Reference proteome</keyword>
<keyword evidence="1" id="KW-0472">Membrane</keyword>
<dbReference type="Proteomes" id="UP000025241">
    <property type="component" value="Chromosome I"/>
</dbReference>
<reference evidence="2 3" key="2">
    <citation type="submission" date="2014-05" db="EMBL/GenBank/DDBJ databases">
        <title>Genome sequence of the 3-chlorobenzoate degrading bacterium Pseudomonas knackmussii B13 shows multiple evidence for horizontal gene transfer.</title>
        <authorList>
            <person name="Miyazaki R."/>
            <person name="Bertelli C."/>
            <person name="Falquet L."/>
            <person name="Robinson-Rechavi M."/>
            <person name="Gharib W."/>
            <person name="Roy S."/>
            <person name="Van der Meer J.R."/>
        </authorList>
    </citation>
    <scope>NUCLEOTIDE SEQUENCE [LARGE SCALE GENOMIC DNA]</scope>
    <source>
        <strain evidence="2 3">B13</strain>
    </source>
</reference>
<dbReference type="STRING" id="1301098.PKB_5231"/>
<dbReference type="OrthoDB" id="7030002at2"/>
<keyword evidence="1" id="KW-1133">Transmembrane helix</keyword>
<dbReference type="AlphaFoldDB" id="A0A024HPJ2"/>
<proteinExistence type="predicted"/>
<dbReference type="EMBL" id="HG322950">
    <property type="protein sequence ID" value="CDF86544.1"/>
    <property type="molecule type" value="Genomic_DNA"/>
</dbReference>
<feature type="transmembrane region" description="Helical" evidence="1">
    <location>
        <begin position="6"/>
        <end position="29"/>
    </location>
</feature>